<dbReference type="KEGG" id="soe:110785075"/>
<reference evidence="1" key="1">
    <citation type="journal article" date="2021" name="Nat. Commun.">
        <title>Genomic analyses provide insights into spinach domestication and the genetic basis of agronomic traits.</title>
        <authorList>
            <person name="Cai X."/>
            <person name="Sun X."/>
            <person name="Xu C."/>
            <person name="Sun H."/>
            <person name="Wang X."/>
            <person name="Ge C."/>
            <person name="Zhang Z."/>
            <person name="Wang Q."/>
            <person name="Fei Z."/>
            <person name="Jiao C."/>
            <person name="Wang Q."/>
        </authorList>
    </citation>
    <scope>NUCLEOTIDE SEQUENCE [LARGE SCALE GENOMIC DNA]</scope>
    <source>
        <strain evidence="1">cv. Varoflay</strain>
    </source>
</reference>
<dbReference type="GeneID" id="110785075"/>
<name>A0A9R0I9P8_SPIOL</name>
<dbReference type="PANTHER" id="PTHR13511:SF0">
    <property type="entry name" value="KXDL MOTIF-CONTAINING PROTEIN 1"/>
    <property type="match status" value="1"/>
</dbReference>
<keyword evidence="1" id="KW-1185">Reference proteome</keyword>
<dbReference type="InterPro" id="IPR039843">
    <property type="entry name" value="KXD1-like"/>
</dbReference>
<dbReference type="InterPro" id="IPR036291">
    <property type="entry name" value="NAD(P)-bd_dom_sf"/>
</dbReference>
<organism evidence="1 2">
    <name type="scientific">Spinacia oleracea</name>
    <name type="common">Spinach</name>
    <dbReference type="NCBI Taxonomy" id="3562"/>
    <lineage>
        <taxon>Eukaryota</taxon>
        <taxon>Viridiplantae</taxon>
        <taxon>Streptophyta</taxon>
        <taxon>Embryophyta</taxon>
        <taxon>Tracheophyta</taxon>
        <taxon>Spermatophyta</taxon>
        <taxon>Magnoliopsida</taxon>
        <taxon>eudicotyledons</taxon>
        <taxon>Gunneridae</taxon>
        <taxon>Pentapetalae</taxon>
        <taxon>Caryophyllales</taxon>
        <taxon>Chenopodiaceae</taxon>
        <taxon>Chenopodioideae</taxon>
        <taxon>Anserineae</taxon>
        <taxon>Spinacia</taxon>
    </lineage>
</organism>
<dbReference type="GO" id="GO:0099078">
    <property type="term" value="C:BORC complex"/>
    <property type="evidence" value="ECO:0007669"/>
    <property type="project" value="TreeGrafter"/>
</dbReference>
<evidence type="ECO:0000313" key="2">
    <source>
        <dbReference type="RefSeq" id="XP_021845218.1"/>
    </source>
</evidence>
<reference evidence="2" key="2">
    <citation type="submission" date="2025-08" db="UniProtKB">
        <authorList>
            <consortium name="RefSeq"/>
        </authorList>
    </citation>
    <scope>IDENTIFICATION</scope>
    <source>
        <tissue evidence="2">Leaf</tissue>
    </source>
</reference>
<protein>
    <submittedName>
        <fullName evidence="2">Uncharacterized protein</fullName>
    </submittedName>
</protein>
<dbReference type="Gene3D" id="3.40.50.720">
    <property type="entry name" value="NAD(P)-binding Rossmann-like Domain"/>
    <property type="match status" value="1"/>
</dbReference>
<accession>A0A9R0I9P8</accession>
<proteinExistence type="predicted"/>
<dbReference type="PANTHER" id="PTHR13511">
    <property type="entry name" value="KXDL MOTIF-CONTAINING PROTEIN 1"/>
    <property type="match status" value="1"/>
</dbReference>
<gene>
    <name evidence="2" type="primary">LOC110785075</name>
</gene>
<dbReference type="GO" id="GO:0032418">
    <property type="term" value="P:lysosome localization"/>
    <property type="evidence" value="ECO:0007669"/>
    <property type="project" value="TreeGrafter"/>
</dbReference>
<evidence type="ECO:0000313" key="1">
    <source>
        <dbReference type="Proteomes" id="UP000813463"/>
    </source>
</evidence>
<dbReference type="Proteomes" id="UP000813463">
    <property type="component" value="Chromosome 4"/>
</dbReference>
<dbReference type="AlphaFoldDB" id="A0A9R0I9P8"/>
<dbReference type="SUPFAM" id="SSF51735">
    <property type="entry name" value="NAD(P)-binding Rossmann-fold domains"/>
    <property type="match status" value="1"/>
</dbReference>
<dbReference type="RefSeq" id="XP_021845218.1">
    <property type="nucleotide sequence ID" value="XM_021989526.2"/>
</dbReference>
<dbReference type="OrthoDB" id="1714737at2759"/>
<sequence>MQTHALGFSRKADEVQPLIIAVIGATVDLSKTKIFPTLFALYYNGFLPEIGIAEKRKITDGDLRSPIASTLTCRVDHQYGLFSPGLWISFHYLSSSSSQLALIRLTRSYYSLSIRPLSPRQQQDVFDSKAGAELLDLVHKKLQRRSMSSQVEDGGFLPVNYSLESLIDEHAVSPPESYPIPGSESNDASDAMLPYNYCSLSAEQKKEFLEITKNSLEVLSSLLSSEAEPKVIEMKVSERTSIRAACKEVFHEVKTLMDTEAIDSVKKTQHLILGRLQDSNAVLSHFNEYSENCYAIFFNIGLYFA</sequence>